<feature type="region of interest" description="Disordered" evidence="4">
    <location>
        <begin position="1"/>
        <end position="45"/>
    </location>
</feature>
<dbReference type="InterPro" id="IPR041975">
    <property type="entry name" value="KOW_Spt5_2"/>
</dbReference>
<dbReference type="SMART" id="SM00739">
    <property type="entry name" value="KOW"/>
    <property type="match status" value="4"/>
</dbReference>
<dbReference type="InterPro" id="IPR036735">
    <property type="entry name" value="NGN_dom_sf"/>
</dbReference>
<feature type="compositionally biased region" description="Acidic residues" evidence="4">
    <location>
        <begin position="17"/>
        <end position="29"/>
    </location>
</feature>
<dbReference type="PANTHER" id="PTHR11125">
    <property type="entry name" value="SUPPRESSOR OF TY 5"/>
    <property type="match status" value="1"/>
</dbReference>
<feature type="compositionally biased region" description="Basic and acidic residues" evidence="4">
    <location>
        <begin position="30"/>
        <end position="40"/>
    </location>
</feature>
<feature type="coiled-coil region" evidence="3">
    <location>
        <begin position="61"/>
        <end position="124"/>
    </location>
</feature>
<dbReference type="RefSeq" id="XP_004037662.1">
    <property type="nucleotide sequence ID" value="XM_004037614.1"/>
</dbReference>
<evidence type="ECO:0000256" key="2">
    <source>
        <dbReference type="ARBA" id="ARBA00023163"/>
    </source>
</evidence>
<evidence type="ECO:0000313" key="7">
    <source>
        <dbReference type="Proteomes" id="UP000008983"/>
    </source>
</evidence>
<dbReference type="SUPFAM" id="SSF50104">
    <property type="entry name" value="Translation proteins SH3-like domain"/>
    <property type="match status" value="1"/>
</dbReference>
<dbReference type="Proteomes" id="UP000008983">
    <property type="component" value="Unassembled WGS sequence"/>
</dbReference>
<dbReference type="STRING" id="857967.G0QM73"/>
<feature type="domain" description="KOW" evidence="5">
    <location>
        <begin position="595"/>
        <end position="622"/>
    </location>
</feature>
<dbReference type="OrthoDB" id="311385at2759"/>
<dbReference type="Gene3D" id="3.30.70.940">
    <property type="entry name" value="NusG, N-terminal domain"/>
    <property type="match status" value="1"/>
</dbReference>
<dbReference type="InterPro" id="IPR008991">
    <property type="entry name" value="Translation_prot_SH3-like_sf"/>
</dbReference>
<protein>
    <submittedName>
        <fullName evidence="6">Transcription initiation protein spt5, putative</fullName>
    </submittedName>
</protein>
<evidence type="ECO:0000256" key="1">
    <source>
        <dbReference type="ARBA" id="ARBA00006956"/>
    </source>
</evidence>
<sequence length="681" mass="78903">MSQDEDENINVYSEESNQFDDFEDDDDNDFYSKPDKESNKRATKKKLLTNGRKKAAYKNFIEEAAEESDQEDENDEEYQLKRLKNQKEADLYKQRRNPNFQQVVDQLGDNEEELNKRYENMNQYDDENDEEFDEDDQNLPSNLRKHKLNIKPYQKFFSVGLKIGKEKETVLNLLNKFSIFQKKGETPKIHSISFVEQNKGFIYIEAEQKKDVLTFIEGGDDFVVGDNNNKYGNQQKKEDFHSKKEEDSLCRTNVSGCEEFMYDKSVSDKVIMIENTYGYVYKTFNCKDLDLKYSPKLDEIKKFYPFGDIQEYLKDNYKNLKLADQYTKFIPGDQVLVTNGQQKGLKAQVVAVNGDLVKIVALDKKYKDLELDLQAKDLVKNFNDGQRVKVISGNHQGKTGVILKTENYICYIFTDNKNTIECKPKDLAVSGEINIDYSQSRGNDISNNLNLKKHDLVKLNGQNSVGLVLSISSDFIKILDQNGKTKNVSNYAINSKLDTRKAVAKNLEGCPITNNSNVIIKQGQYQGYQCQVIHVFKNIVYLFNPKFRDDIVVENVNNILLQTSNPVLNKQGVKFAYESQYGNNKFQNKKNDDLRQYVGKQLRIIDGKYKGFQCTVLEIRNDKQIKVEINSKFIQVFIQKSDIIPFIKQANELEYGKTPAYQTQSTYQPSIRGEHNLHEFP</sequence>
<dbReference type="Pfam" id="PF23284">
    <property type="entry name" value="KOW2_Spt5"/>
    <property type="match status" value="1"/>
</dbReference>
<evidence type="ECO:0000256" key="4">
    <source>
        <dbReference type="SAM" id="MobiDB-lite"/>
    </source>
</evidence>
<dbReference type="GO" id="GO:0006368">
    <property type="term" value="P:transcription elongation by RNA polymerase II"/>
    <property type="evidence" value="ECO:0007669"/>
    <property type="project" value="TreeGrafter"/>
</dbReference>
<dbReference type="OMA" id="HCINGKL"/>
<evidence type="ECO:0000259" key="5">
    <source>
        <dbReference type="SMART" id="SM00739"/>
    </source>
</evidence>
<keyword evidence="3" id="KW-0175">Coiled coil</keyword>
<keyword evidence="2" id="KW-0804">Transcription</keyword>
<evidence type="ECO:0000256" key="3">
    <source>
        <dbReference type="SAM" id="Coils"/>
    </source>
</evidence>
<dbReference type="InterPro" id="IPR005100">
    <property type="entry name" value="NGN-domain"/>
</dbReference>
<dbReference type="GO" id="GO:0006357">
    <property type="term" value="P:regulation of transcription by RNA polymerase II"/>
    <property type="evidence" value="ECO:0007669"/>
    <property type="project" value="InterPro"/>
</dbReference>
<keyword evidence="7" id="KW-1185">Reference proteome</keyword>
<feature type="domain" description="KOW" evidence="5">
    <location>
        <begin position="381"/>
        <end position="408"/>
    </location>
</feature>
<feature type="domain" description="KOW" evidence="5">
    <location>
        <begin position="511"/>
        <end position="538"/>
    </location>
</feature>
<dbReference type="EMBL" id="GL983406">
    <property type="protein sequence ID" value="EGR33676.1"/>
    <property type="molecule type" value="Genomic_DNA"/>
</dbReference>
<dbReference type="CDD" id="cd06083">
    <property type="entry name" value="KOW_Spt5_3"/>
    <property type="match status" value="1"/>
</dbReference>
<dbReference type="GO" id="GO:0032044">
    <property type="term" value="C:DSIF complex"/>
    <property type="evidence" value="ECO:0007669"/>
    <property type="project" value="TreeGrafter"/>
</dbReference>
<dbReference type="Pfam" id="PF23037">
    <property type="entry name" value="KOWx_SPT5"/>
    <property type="match status" value="1"/>
</dbReference>
<name>G0QM73_ICHMU</name>
<organism evidence="6 7">
    <name type="scientific">Ichthyophthirius multifiliis</name>
    <name type="common">White spot disease agent</name>
    <name type="synonym">Ich</name>
    <dbReference type="NCBI Taxonomy" id="5932"/>
    <lineage>
        <taxon>Eukaryota</taxon>
        <taxon>Sar</taxon>
        <taxon>Alveolata</taxon>
        <taxon>Ciliophora</taxon>
        <taxon>Intramacronucleata</taxon>
        <taxon>Oligohymenophorea</taxon>
        <taxon>Hymenostomatida</taxon>
        <taxon>Ophryoglenina</taxon>
        <taxon>Ichthyophthirius</taxon>
    </lineage>
</organism>
<dbReference type="InterPro" id="IPR014722">
    <property type="entry name" value="Rib_uL2_dom2"/>
</dbReference>
<dbReference type="GeneID" id="14909865"/>
<dbReference type="InterPro" id="IPR039659">
    <property type="entry name" value="SPT5"/>
</dbReference>
<dbReference type="GO" id="GO:0003729">
    <property type="term" value="F:mRNA binding"/>
    <property type="evidence" value="ECO:0007669"/>
    <property type="project" value="TreeGrafter"/>
</dbReference>
<proteinExistence type="inferred from homology"/>
<dbReference type="eggNOG" id="KOG1999">
    <property type="taxonomic scope" value="Eukaryota"/>
</dbReference>
<dbReference type="GO" id="GO:0032784">
    <property type="term" value="P:regulation of DNA-templated transcription elongation"/>
    <property type="evidence" value="ECO:0007669"/>
    <property type="project" value="InterPro"/>
</dbReference>
<dbReference type="InParanoid" id="G0QM73"/>
<dbReference type="AlphaFoldDB" id="G0QM73"/>
<dbReference type="PANTHER" id="PTHR11125:SF7">
    <property type="entry name" value="TRANSCRIPTION ELONGATION FACTOR SPT5"/>
    <property type="match status" value="1"/>
</dbReference>
<dbReference type="InterPro" id="IPR041976">
    <property type="entry name" value="KOW_Spt5_3"/>
</dbReference>
<dbReference type="InterPro" id="IPR057936">
    <property type="entry name" value="KOWx_Spt5"/>
</dbReference>
<evidence type="ECO:0000313" key="6">
    <source>
        <dbReference type="EMBL" id="EGR33676.1"/>
    </source>
</evidence>
<comment type="similarity">
    <text evidence="1">Belongs to the SPT5 family.</text>
</comment>
<dbReference type="Gene3D" id="2.30.30.30">
    <property type="match status" value="3"/>
</dbReference>
<dbReference type="Pfam" id="PF03439">
    <property type="entry name" value="Spt5-NGN"/>
    <property type="match status" value="1"/>
</dbReference>
<feature type="domain" description="KOW" evidence="5">
    <location>
        <begin position="328"/>
        <end position="355"/>
    </location>
</feature>
<reference evidence="6 7" key="1">
    <citation type="submission" date="2011-07" db="EMBL/GenBank/DDBJ databases">
        <authorList>
            <person name="Coyne R."/>
            <person name="Brami D."/>
            <person name="Johnson J."/>
            <person name="Hostetler J."/>
            <person name="Hannick L."/>
            <person name="Clark T."/>
            <person name="Cassidy-Hanley D."/>
            <person name="Inman J."/>
        </authorList>
    </citation>
    <scope>NUCLEOTIDE SEQUENCE [LARGE SCALE GENOMIC DNA]</scope>
    <source>
        <strain evidence="6 7">G5</strain>
    </source>
</reference>
<accession>G0QM73</accession>
<dbReference type="InterPro" id="IPR005824">
    <property type="entry name" value="KOW"/>
</dbReference>
<gene>
    <name evidence="6" type="ORF">IMG5_045910</name>
</gene>